<gene>
    <name evidence="2" type="ORF">B0A54_15172</name>
</gene>
<feature type="compositionally biased region" description="Basic and acidic residues" evidence="1">
    <location>
        <begin position="130"/>
        <end position="145"/>
    </location>
</feature>
<organism evidence="2 3">
    <name type="scientific">Friedmanniomyces endolithicus</name>
    <dbReference type="NCBI Taxonomy" id="329885"/>
    <lineage>
        <taxon>Eukaryota</taxon>
        <taxon>Fungi</taxon>
        <taxon>Dikarya</taxon>
        <taxon>Ascomycota</taxon>
        <taxon>Pezizomycotina</taxon>
        <taxon>Dothideomycetes</taxon>
        <taxon>Dothideomycetidae</taxon>
        <taxon>Mycosphaerellales</taxon>
        <taxon>Teratosphaeriaceae</taxon>
        <taxon>Friedmanniomyces</taxon>
    </lineage>
</organism>
<dbReference type="Proteomes" id="UP000310066">
    <property type="component" value="Unassembled WGS sequence"/>
</dbReference>
<dbReference type="AlphaFoldDB" id="A0A4U0U6K1"/>
<dbReference type="OrthoDB" id="3938057at2759"/>
<accession>A0A4U0U6K1</accession>
<sequence length="159" mass="16610">MTKHHQAKPSATMSTDTQTFSFETVAVLVAALERGGVKLGMSHYTLMASLSGGSRSASSFDHGFRKVKARARELAGREGAGTPGPTPGKGKTGGNGGGRKRSKSTLCRYEDTQDADDEEIEGSPSKKSKAKVEVKAEKVEEKGDGEGEGDAGSGEDVFT</sequence>
<feature type="region of interest" description="Disordered" evidence="1">
    <location>
        <begin position="51"/>
        <end position="159"/>
    </location>
</feature>
<name>A0A4U0U6K1_9PEZI</name>
<protein>
    <submittedName>
        <fullName evidence="2">Uncharacterized protein</fullName>
    </submittedName>
</protein>
<proteinExistence type="predicted"/>
<evidence type="ECO:0000313" key="2">
    <source>
        <dbReference type="EMBL" id="TKA30587.1"/>
    </source>
</evidence>
<reference evidence="2 3" key="1">
    <citation type="submission" date="2017-03" db="EMBL/GenBank/DDBJ databases">
        <title>Genomes of endolithic fungi from Antarctica.</title>
        <authorList>
            <person name="Coleine C."/>
            <person name="Masonjones S."/>
            <person name="Stajich J.E."/>
        </authorList>
    </citation>
    <scope>NUCLEOTIDE SEQUENCE [LARGE SCALE GENOMIC DNA]</scope>
    <source>
        <strain evidence="2 3">CCFEE 5311</strain>
    </source>
</reference>
<comment type="caution">
    <text evidence="2">The sequence shown here is derived from an EMBL/GenBank/DDBJ whole genome shotgun (WGS) entry which is preliminary data.</text>
</comment>
<evidence type="ECO:0000313" key="3">
    <source>
        <dbReference type="Proteomes" id="UP000310066"/>
    </source>
</evidence>
<dbReference type="EMBL" id="NAJP01000101">
    <property type="protein sequence ID" value="TKA30587.1"/>
    <property type="molecule type" value="Genomic_DNA"/>
</dbReference>
<feature type="compositionally biased region" description="Acidic residues" evidence="1">
    <location>
        <begin position="112"/>
        <end position="121"/>
    </location>
</feature>
<evidence type="ECO:0000256" key="1">
    <source>
        <dbReference type="SAM" id="MobiDB-lite"/>
    </source>
</evidence>